<reference evidence="5 6" key="1">
    <citation type="submission" date="2018-06" db="EMBL/GenBank/DDBJ databases">
        <title>Genomic Encyclopedia of Type Strains, Phase IV (KMG-IV): sequencing the most valuable type-strain genomes for metagenomic binning, comparative biology and taxonomic classification.</title>
        <authorList>
            <person name="Goeker M."/>
        </authorList>
    </citation>
    <scope>NUCLEOTIDE SEQUENCE [LARGE SCALE GENOMIC DNA]</scope>
    <source>
        <strain evidence="5 6">DSM 25532</strain>
    </source>
</reference>
<sequence>MEPPSLDVLIEGTRLSKFQMSRAFFQTHGVSIPQYVRRVRVEKALELLAVSRDPVGLIGVQVGYYSMAAFCRAFLVEKGVSPKTLRKSLSQGTGTASRA</sequence>
<evidence type="ECO:0000256" key="2">
    <source>
        <dbReference type="ARBA" id="ARBA00023125"/>
    </source>
</evidence>
<keyword evidence="1" id="KW-0805">Transcription regulation</keyword>
<gene>
    <name evidence="5" type="ORF">DES53_102836</name>
</gene>
<feature type="domain" description="HTH araC/xylS-type" evidence="4">
    <location>
        <begin position="1"/>
        <end position="88"/>
    </location>
</feature>
<keyword evidence="2 5" id="KW-0238">DNA-binding</keyword>
<dbReference type="RefSeq" id="WP_281270139.1">
    <property type="nucleotide sequence ID" value="NZ_QNRR01000002.1"/>
</dbReference>
<evidence type="ECO:0000313" key="5">
    <source>
        <dbReference type="EMBL" id="RBP46445.1"/>
    </source>
</evidence>
<dbReference type="SUPFAM" id="SSF46689">
    <property type="entry name" value="Homeodomain-like"/>
    <property type="match status" value="1"/>
</dbReference>
<dbReference type="EMBL" id="QNRR01000002">
    <property type="protein sequence ID" value="RBP46445.1"/>
    <property type="molecule type" value="Genomic_DNA"/>
</dbReference>
<protein>
    <submittedName>
        <fullName evidence="5">AraC-like DNA-binding protein</fullName>
    </submittedName>
</protein>
<dbReference type="PANTHER" id="PTHR46796">
    <property type="entry name" value="HTH-TYPE TRANSCRIPTIONAL ACTIVATOR RHAS-RELATED"/>
    <property type="match status" value="1"/>
</dbReference>
<dbReference type="PROSITE" id="PS01124">
    <property type="entry name" value="HTH_ARAC_FAMILY_2"/>
    <property type="match status" value="1"/>
</dbReference>
<dbReference type="Proteomes" id="UP000253426">
    <property type="component" value="Unassembled WGS sequence"/>
</dbReference>
<dbReference type="InterPro" id="IPR009057">
    <property type="entry name" value="Homeodomain-like_sf"/>
</dbReference>
<keyword evidence="6" id="KW-1185">Reference proteome</keyword>
<dbReference type="GO" id="GO:0003700">
    <property type="term" value="F:DNA-binding transcription factor activity"/>
    <property type="evidence" value="ECO:0007669"/>
    <property type="project" value="InterPro"/>
</dbReference>
<dbReference type="InterPro" id="IPR018060">
    <property type="entry name" value="HTH_AraC"/>
</dbReference>
<evidence type="ECO:0000256" key="3">
    <source>
        <dbReference type="ARBA" id="ARBA00023163"/>
    </source>
</evidence>
<accession>A0A366HRY7</accession>
<dbReference type="AlphaFoldDB" id="A0A366HRY7"/>
<dbReference type="SMART" id="SM00342">
    <property type="entry name" value="HTH_ARAC"/>
    <property type="match status" value="1"/>
</dbReference>
<dbReference type="InterPro" id="IPR050204">
    <property type="entry name" value="AraC_XylS_family_regulators"/>
</dbReference>
<comment type="caution">
    <text evidence="5">The sequence shown here is derived from an EMBL/GenBank/DDBJ whole genome shotgun (WGS) entry which is preliminary data.</text>
</comment>
<evidence type="ECO:0000259" key="4">
    <source>
        <dbReference type="PROSITE" id="PS01124"/>
    </source>
</evidence>
<name>A0A366HRY7_9BACT</name>
<keyword evidence="3" id="KW-0804">Transcription</keyword>
<dbReference type="Gene3D" id="1.10.10.60">
    <property type="entry name" value="Homeodomain-like"/>
    <property type="match status" value="2"/>
</dbReference>
<proteinExistence type="predicted"/>
<organism evidence="5 6">
    <name type="scientific">Roseimicrobium gellanilyticum</name>
    <dbReference type="NCBI Taxonomy" id="748857"/>
    <lineage>
        <taxon>Bacteria</taxon>
        <taxon>Pseudomonadati</taxon>
        <taxon>Verrucomicrobiota</taxon>
        <taxon>Verrucomicrobiia</taxon>
        <taxon>Verrucomicrobiales</taxon>
        <taxon>Verrucomicrobiaceae</taxon>
        <taxon>Roseimicrobium</taxon>
    </lineage>
</organism>
<dbReference type="Pfam" id="PF12833">
    <property type="entry name" value="HTH_18"/>
    <property type="match status" value="1"/>
</dbReference>
<evidence type="ECO:0000313" key="6">
    <source>
        <dbReference type="Proteomes" id="UP000253426"/>
    </source>
</evidence>
<evidence type="ECO:0000256" key="1">
    <source>
        <dbReference type="ARBA" id="ARBA00023015"/>
    </source>
</evidence>
<dbReference type="GO" id="GO:0043565">
    <property type="term" value="F:sequence-specific DNA binding"/>
    <property type="evidence" value="ECO:0007669"/>
    <property type="project" value="InterPro"/>
</dbReference>